<evidence type="ECO:0000256" key="1">
    <source>
        <dbReference type="SAM" id="MobiDB-lite"/>
    </source>
</evidence>
<dbReference type="OrthoDB" id="4848429at2759"/>
<feature type="compositionally biased region" description="Basic and acidic residues" evidence="1">
    <location>
        <begin position="113"/>
        <end position="126"/>
    </location>
</feature>
<feature type="compositionally biased region" description="Basic and acidic residues" evidence="1">
    <location>
        <begin position="424"/>
        <end position="434"/>
    </location>
</feature>
<feature type="region of interest" description="Disordered" evidence="1">
    <location>
        <begin position="1"/>
        <end position="53"/>
    </location>
</feature>
<feature type="compositionally biased region" description="Polar residues" evidence="1">
    <location>
        <begin position="376"/>
        <end position="386"/>
    </location>
</feature>
<feature type="region of interest" description="Disordered" evidence="1">
    <location>
        <begin position="203"/>
        <end position="284"/>
    </location>
</feature>
<dbReference type="Proteomes" id="UP001152049">
    <property type="component" value="Unassembled WGS sequence"/>
</dbReference>
<feature type="compositionally biased region" description="Polar residues" evidence="1">
    <location>
        <begin position="395"/>
        <end position="422"/>
    </location>
</feature>
<feature type="compositionally biased region" description="Polar residues" evidence="1">
    <location>
        <begin position="79"/>
        <end position="112"/>
    </location>
</feature>
<gene>
    <name evidence="2" type="ORF">NW762_013811</name>
</gene>
<dbReference type="EMBL" id="JAOQAZ010000044">
    <property type="protein sequence ID" value="KAJ4246066.1"/>
    <property type="molecule type" value="Genomic_DNA"/>
</dbReference>
<name>A0A9W8RMW6_9HYPO</name>
<dbReference type="AlphaFoldDB" id="A0A9W8RMW6"/>
<comment type="caution">
    <text evidence="2">The sequence shown here is derived from an EMBL/GenBank/DDBJ whole genome shotgun (WGS) entry which is preliminary data.</text>
</comment>
<keyword evidence="3" id="KW-1185">Reference proteome</keyword>
<reference evidence="2" key="1">
    <citation type="submission" date="2022-09" db="EMBL/GenBank/DDBJ databases">
        <title>Fusarium specimens isolated from Avocado Roots.</title>
        <authorList>
            <person name="Stajich J."/>
            <person name="Roper C."/>
            <person name="Heimlech-Rivalta G."/>
        </authorList>
    </citation>
    <scope>NUCLEOTIDE SEQUENCE</scope>
    <source>
        <strain evidence="2">CF00136</strain>
    </source>
</reference>
<feature type="region of interest" description="Disordered" evidence="1">
    <location>
        <begin position="162"/>
        <end position="188"/>
    </location>
</feature>
<feature type="compositionally biased region" description="Basic and acidic residues" evidence="1">
    <location>
        <begin position="1"/>
        <end position="11"/>
    </location>
</feature>
<feature type="compositionally biased region" description="Basic and acidic residues" evidence="1">
    <location>
        <begin position="162"/>
        <end position="173"/>
    </location>
</feature>
<sequence>MAGKDSNEKPLWRPLAHKLSSLLPRRRSGKAKSRVDASHLDETSQRTSSDFRPLEVQSNALEGLHLPNNWLVEPPNLDKQGQQLTSPVGTSPITHQSAVQSTVPTIDYTETQKQPESHHFEHHKDTQPSTNSDISEAAEKEQARASALTALTTKEFLTEPSVLDRGRPVEARHLIHQPTKNSKNRRKSLPLEFELLTQLSNEDQTSDSLYTDTPQSVAKTETVAPPSAKESSTWASDRRRHSTRQELTRSLSPAVTRAAPAVSTPKTLQIPPADGHSASKRHSYQSLPTITAESATTANTMAPPQSTSVPRVKAKQPGNWNDRLAWIRKLEEKGDARPNKDLGVLPKRAGTVSDKLAMFEKKNLSAAAPARRLQPPTRTNSGSHCSATGRESIFSADSNASGPSPRTSIDTTRTNNRASSVMSHYDDSFREKLETLVGQEPEMNKLD</sequence>
<organism evidence="2 3">
    <name type="scientific">Fusarium torreyae</name>
    <dbReference type="NCBI Taxonomy" id="1237075"/>
    <lineage>
        <taxon>Eukaryota</taxon>
        <taxon>Fungi</taxon>
        <taxon>Dikarya</taxon>
        <taxon>Ascomycota</taxon>
        <taxon>Pezizomycotina</taxon>
        <taxon>Sordariomycetes</taxon>
        <taxon>Hypocreomycetidae</taxon>
        <taxon>Hypocreales</taxon>
        <taxon>Nectriaceae</taxon>
        <taxon>Fusarium</taxon>
    </lineage>
</organism>
<feature type="region of interest" description="Disordered" evidence="1">
    <location>
        <begin position="72"/>
        <end position="144"/>
    </location>
</feature>
<proteinExistence type="predicted"/>
<accession>A0A9W8RMW6</accession>
<feature type="region of interest" description="Disordered" evidence="1">
    <location>
        <begin position="366"/>
        <end position="447"/>
    </location>
</feature>
<evidence type="ECO:0000313" key="3">
    <source>
        <dbReference type="Proteomes" id="UP001152049"/>
    </source>
</evidence>
<feature type="compositionally biased region" description="Polar residues" evidence="1">
    <location>
        <begin position="203"/>
        <end position="219"/>
    </location>
</feature>
<evidence type="ECO:0000313" key="2">
    <source>
        <dbReference type="EMBL" id="KAJ4246066.1"/>
    </source>
</evidence>
<protein>
    <submittedName>
        <fullName evidence="2">Uncharacterized protein</fullName>
    </submittedName>
</protein>
<feature type="compositionally biased region" description="Basic and acidic residues" evidence="1">
    <location>
        <begin position="33"/>
        <end position="44"/>
    </location>
</feature>